<keyword evidence="3" id="KW-0808">Transferase</keyword>
<dbReference type="PANTHER" id="PTHR10513">
    <property type="entry name" value="DEOXYNUCLEOSIDE KINASE"/>
    <property type="match status" value="1"/>
</dbReference>
<comment type="similarity">
    <text evidence="1">Belongs to the DCK/DGK family.</text>
</comment>
<evidence type="ECO:0000313" key="4">
    <source>
        <dbReference type="Proteomes" id="UP001222800"/>
    </source>
</evidence>
<keyword evidence="3" id="KW-0418">Kinase</keyword>
<reference evidence="3 4" key="1">
    <citation type="submission" date="2023-03" db="EMBL/GenBank/DDBJ databases">
        <title>Complete genome sequence of Tepidibacter sp. SWIR-1, isolated from a deep-sea hydrothermal vent.</title>
        <authorList>
            <person name="Li X."/>
        </authorList>
    </citation>
    <scope>NUCLEOTIDE SEQUENCE [LARGE SCALE GENOMIC DNA]</scope>
    <source>
        <strain evidence="3 4">SWIR-1</strain>
    </source>
</reference>
<dbReference type="RefSeq" id="WP_277731966.1">
    <property type="nucleotide sequence ID" value="NZ_CP120733.1"/>
</dbReference>
<dbReference type="Pfam" id="PF01712">
    <property type="entry name" value="dNK"/>
    <property type="match status" value="1"/>
</dbReference>
<dbReference type="InterPro" id="IPR002624">
    <property type="entry name" value="DCK/DGK"/>
</dbReference>
<dbReference type="SUPFAM" id="SSF52540">
    <property type="entry name" value="P-loop containing nucleoside triphosphate hydrolases"/>
    <property type="match status" value="1"/>
</dbReference>
<sequence>MLTLINNNTSLIPRNDNENIFITVAGNVGAGKSTITKLLSQKLNLNSHFEKVDDNPYLDDFYTDQEKWGFHLQLYFLAQRFKQQKSIASNGFDNIQDRSIYEDVEIFAKSLYDNGKMSKRDFETYRDLFYDMIPHLKKPNLMIYLNGSIDTIIDRINLRGRDMEKRVPREYWENLHSRYEGWINSYTDSPILYVNIDKVDLIEKPEQLDIIADEIKKILNI</sequence>
<keyword evidence="4" id="KW-1185">Reference proteome</keyword>
<dbReference type="InterPro" id="IPR050566">
    <property type="entry name" value="Deoxyribonucleoside_kinase"/>
</dbReference>
<dbReference type="EMBL" id="CP120733">
    <property type="protein sequence ID" value="WFD09988.1"/>
    <property type="molecule type" value="Genomic_DNA"/>
</dbReference>
<dbReference type="PANTHER" id="PTHR10513:SF35">
    <property type="entry name" value="DEOXYADENOSINE KINASE"/>
    <property type="match status" value="1"/>
</dbReference>
<proteinExistence type="inferred from homology"/>
<dbReference type="InterPro" id="IPR027417">
    <property type="entry name" value="P-loop_NTPase"/>
</dbReference>
<name>A0ABY8EGU3_9FIRM</name>
<evidence type="ECO:0000259" key="2">
    <source>
        <dbReference type="Pfam" id="PF01712"/>
    </source>
</evidence>
<evidence type="ECO:0000256" key="1">
    <source>
        <dbReference type="ARBA" id="ARBA00007420"/>
    </source>
</evidence>
<protein>
    <submittedName>
        <fullName evidence="3">Deoxynucleoside kinase</fullName>
    </submittedName>
</protein>
<accession>A0ABY8EGU3</accession>
<dbReference type="GO" id="GO:0016301">
    <property type="term" value="F:kinase activity"/>
    <property type="evidence" value="ECO:0007669"/>
    <property type="project" value="UniProtKB-KW"/>
</dbReference>
<evidence type="ECO:0000313" key="3">
    <source>
        <dbReference type="EMBL" id="WFD09988.1"/>
    </source>
</evidence>
<gene>
    <name evidence="3" type="ORF">P4S50_16670</name>
</gene>
<dbReference type="PIRSF" id="PIRSF000705">
    <property type="entry name" value="DNK"/>
    <property type="match status" value="1"/>
</dbReference>
<dbReference type="Proteomes" id="UP001222800">
    <property type="component" value="Chromosome"/>
</dbReference>
<organism evidence="3 4">
    <name type="scientific">Tepidibacter hydrothermalis</name>
    <dbReference type="NCBI Taxonomy" id="3036126"/>
    <lineage>
        <taxon>Bacteria</taxon>
        <taxon>Bacillati</taxon>
        <taxon>Bacillota</taxon>
        <taxon>Clostridia</taxon>
        <taxon>Peptostreptococcales</taxon>
        <taxon>Peptostreptococcaceae</taxon>
        <taxon>Tepidibacter</taxon>
    </lineage>
</organism>
<dbReference type="InterPro" id="IPR031314">
    <property type="entry name" value="DNK_dom"/>
</dbReference>
<dbReference type="Gene3D" id="3.40.50.300">
    <property type="entry name" value="P-loop containing nucleotide triphosphate hydrolases"/>
    <property type="match status" value="1"/>
</dbReference>
<dbReference type="CDD" id="cd01673">
    <property type="entry name" value="dNK"/>
    <property type="match status" value="1"/>
</dbReference>
<feature type="domain" description="Deoxynucleoside kinase" evidence="2">
    <location>
        <begin position="22"/>
        <end position="219"/>
    </location>
</feature>